<dbReference type="HAMAP" id="MF_01343_A">
    <property type="entry name" value="Ribosomal_uS15_A"/>
    <property type="match status" value="1"/>
</dbReference>
<evidence type="ECO:0000256" key="5">
    <source>
        <dbReference type="RuleBase" id="RU003919"/>
    </source>
</evidence>
<comment type="subunit">
    <text evidence="4">Part of the 30S ribosomal subunit.</text>
</comment>
<dbReference type="InterPro" id="IPR023029">
    <property type="entry name" value="Ribosomal_uS15_arc_euk"/>
</dbReference>
<feature type="compositionally biased region" description="Basic and acidic residues" evidence="6">
    <location>
        <begin position="65"/>
        <end position="96"/>
    </location>
</feature>
<dbReference type="AlphaFoldDB" id="A0A938YNW1"/>
<keyword evidence="3 4" id="KW-0687">Ribonucleoprotein</keyword>
<dbReference type="InterPro" id="IPR009068">
    <property type="entry name" value="uS15_NS1_RNA-bd_sf"/>
</dbReference>
<sequence>MAKKKEEKTENKPKKAEKKASHKAEKAKEKKDAHKGEKAKEKHAEKKPGHKHEEGEKHKGKKHAQKDEEKPAKKGEEEKPKKAGKAKEKPAKEKKPGVPSWVELKPEEAVEAIVNLANAGHTSSEIGMLLRDQYGVPNIKKLCGKSIDSILEEHKLLPEIPSDLMSLIKKSVKLRSHMEKNKKDFSAKRGLQLTVSKIRNLVRYYKRKGKLPLDWRYSEEKAALLVK</sequence>
<dbReference type="Proteomes" id="UP000809243">
    <property type="component" value="Unassembled WGS sequence"/>
</dbReference>
<accession>A0A938YNW1</accession>
<evidence type="ECO:0000256" key="2">
    <source>
        <dbReference type="ARBA" id="ARBA00022980"/>
    </source>
</evidence>
<dbReference type="Gene3D" id="4.10.860.130">
    <property type="match status" value="1"/>
</dbReference>
<dbReference type="Pfam" id="PF00312">
    <property type="entry name" value="Ribosomal_S15"/>
    <property type="match status" value="1"/>
</dbReference>
<dbReference type="InterPro" id="IPR000589">
    <property type="entry name" value="Ribosomal_uS15"/>
</dbReference>
<dbReference type="EMBL" id="JAFGDB010000065">
    <property type="protein sequence ID" value="MBN2067599.1"/>
    <property type="molecule type" value="Genomic_DNA"/>
</dbReference>
<proteinExistence type="inferred from homology"/>
<evidence type="ECO:0000256" key="1">
    <source>
        <dbReference type="ARBA" id="ARBA00008434"/>
    </source>
</evidence>
<dbReference type="Pfam" id="PF08069">
    <property type="entry name" value="Ribosomal_S13_N"/>
    <property type="match status" value="1"/>
</dbReference>
<dbReference type="PANTHER" id="PTHR11885:SF6">
    <property type="entry name" value="SMALL RIBOSOMAL SUBUNIT PROTEIN US15"/>
    <property type="match status" value="1"/>
</dbReference>
<keyword evidence="2 4" id="KW-0689">Ribosomal protein</keyword>
<organism evidence="8 9">
    <name type="scientific">Candidatus Iainarchaeum sp</name>
    <dbReference type="NCBI Taxonomy" id="3101447"/>
    <lineage>
        <taxon>Archaea</taxon>
        <taxon>Candidatus Iainarchaeota</taxon>
        <taxon>Candidatus Iainarchaeia</taxon>
        <taxon>Candidatus Iainarchaeales</taxon>
        <taxon>Candidatus Iainarchaeaceae</taxon>
        <taxon>Candidatus Iainarchaeum</taxon>
    </lineage>
</organism>
<dbReference type="SMART" id="SM01386">
    <property type="entry name" value="Ribosomal_S13_N"/>
    <property type="match status" value="1"/>
</dbReference>
<dbReference type="GO" id="GO:0006412">
    <property type="term" value="P:translation"/>
    <property type="evidence" value="ECO:0007669"/>
    <property type="project" value="UniProtKB-UniRule"/>
</dbReference>
<feature type="domain" description="Small ribosomal subunit protein uS15 N-terminal" evidence="7">
    <location>
        <begin position="79"/>
        <end position="136"/>
    </location>
</feature>
<dbReference type="InterPro" id="IPR012606">
    <property type="entry name" value="Ribosomal_uS15_N"/>
</dbReference>
<evidence type="ECO:0000256" key="3">
    <source>
        <dbReference type="ARBA" id="ARBA00023274"/>
    </source>
</evidence>
<dbReference type="SMART" id="SM01387">
    <property type="entry name" value="Ribosomal_S15"/>
    <property type="match status" value="1"/>
</dbReference>
<evidence type="ECO:0000256" key="6">
    <source>
        <dbReference type="SAM" id="MobiDB-lite"/>
    </source>
</evidence>
<evidence type="ECO:0000259" key="7">
    <source>
        <dbReference type="SMART" id="SM01386"/>
    </source>
</evidence>
<comment type="caution">
    <text evidence="8">The sequence shown here is derived from an EMBL/GenBank/DDBJ whole genome shotgun (WGS) entry which is preliminary data.</text>
</comment>
<feature type="region of interest" description="Disordered" evidence="6">
    <location>
        <begin position="1"/>
        <end position="100"/>
    </location>
</feature>
<evidence type="ECO:0000313" key="9">
    <source>
        <dbReference type="Proteomes" id="UP000809243"/>
    </source>
</evidence>
<dbReference type="PANTHER" id="PTHR11885">
    <property type="entry name" value="RIBOSOMAL PROTEIN S15P/S13E"/>
    <property type="match status" value="1"/>
</dbReference>
<dbReference type="PROSITE" id="PS00362">
    <property type="entry name" value="RIBOSOMAL_S15"/>
    <property type="match status" value="1"/>
</dbReference>
<dbReference type="GO" id="GO:0022627">
    <property type="term" value="C:cytosolic small ribosomal subunit"/>
    <property type="evidence" value="ECO:0007669"/>
    <property type="project" value="TreeGrafter"/>
</dbReference>
<reference evidence="8" key="1">
    <citation type="submission" date="2021-01" db="EMBL/GenBank/DDBJ databases">
        <title>Active Sulfur Cycling in an Early Earth Analoge.</title>
        <authorList>
            <person name="Hahn C.R."/>
            <person name="Youssef N.H."/>
            <person name="Elshahed M."/>
        </authorList>
    </citation>
    <scope>NUCLEOTIDE SEQUENCE</scope>
    <source>
        <strain evidence="8">Zod_Metabat.1151</strain>
    </source>
</reference>
<dbReference type="NCBIfam" id="NF006331">
    <property type="entry name" value="PRK08561.1"/>
    <property type="match status" value="1"/>
</dbReference>
<dbReference type="SUPFAM" id="SSF47060">
    <property type="entry name" value="S15/NS1 RNA-binding domain"/>
    <property type="match status" value="1"/>
</dbReference>
<comment type="similarity">
    <text evidence="1 4 5">Belongs to the universal ribosomal protein uS15 family.</text>
</comment>
<evidence type="ECO:0000313" key="8">
    <source>
        <dbReference type="EMBL" id="MBN2067599.1"/>
    </source>
</evidence>
<dbReference type="GO" id="GO:0070181">
    <property type="term" value="F:small ribosomal subunit rRNA binding"/>
    <property type="evidence" value="ECO:0007669"/>
    <property type="project" value="TreeGrafter"/>
</dbReference>
<dbReference type="FunFam" id="1.10.287.10:FF:000003">
    <property type="entry name" value="40S ribosomal protein S13"/>
    <property type="match status" value="1"/>
</dbReference>
<dbReference type="Gene3D" id="1.10.287.10">
    <property type="entry name" value="S15/NS1, RNA-binding"/>
    <property type="match status" value="1"/>
</dbReference>
<name>A0A938YNW1_9ARCH</name>
<feature type="compositionally biased region" description="Basic and acidic residues" evidence="6">
    <location>
        <begin position="1"/>
        <end position="57"/>
    </location>
</feature>
<dbReference type="GO" id="GO:0003735">
    <property type="term" value="F:structural constituent of ribosome"/>
    <property type="evidence" value="ECO:0007669"/>
    <property type="project" value="InterPro"/>
</dbReference>
<gene>
    <name evidence="4" type="primary">rps15</name>
    <name evidence="8" type="ORF">JW744_03980</name>
</gene>
<evidence type="ECO:0000256" key="4">
    <source>
        <dbReference type="HAMAP-Rule" id="MF_01343"/>
    </source>
</evidence>
<dbReference type="CDD" id="cd00353">
    <property type="entry name" value="Ribosomal_S15p_S13e"/>
    <property type="match status" value="1"/>
</dbReference>
<protein>
    <recommendedName>
        <fullName evidence="4">Small ribosomal subunit protein uS15</fullName>
    </recommendedName>
</protein>